<gene>
    <name evidence="3" type="primary">20354290</name>
    <name evidence="2" type="ORF">GGTG_13832</name>
</gene>
<reference evidence="4" key="1">
    <citation type="submission" date="2010-07" db="EMBL/GenBank/DDBJ databases">
        <title>The genome sequence of Gaeumannomyces graminis var. tritici strain R3-111a-1.</title>
        <authorList>
            <consortium name="The Broad Institute Genome Sequencing Platform"/>
            <person name="Ma L.-J."/>
            <person name="Dead R."/>
            <person name="Young S."/>
            <person name="Zeng Q."/>
            <person name="Koehrsen M."/>
            <person name="Alvarado L."/>
            <person name="Berlin A."/>
            <person name="Chapman S.B."/>
            <person name="Chen Z."/>
            <person name="Freedman E."/>
            <person name="Gellesch M."/>
            <person name="Goldberg J."/>
            <person name="Griggs A."/>
            <person name="Gujja S."/>
            <person name="Heilman E.R."/>
            <person name="Heiman D."/>
            <person name="Hepburn T."/>
            <person name="Howarth C."/>
            <person name="Jen D."/>
            <person name="Larson L."/>
            <person name="Mehta T."/>
            <person name="Neiman D."/>
            <person name="Pearson M."/>
            <person name="Roberts A."/>
            <person name="Saif S."/>
            <person name="Shea T."/>
            <person name="Shenoy N."/>
            <person name="Sisk P."/>
            <person name="Stolte C."/>
            <person name="Sykes S."/>
            <person name="Walk T."/>
            <person name="White J."/>
            <person name="Yandava C."/>
            <person name="Haas B."/>
            <person name="Nusbaum C."/>
            <person name="Birren B."/>
        </authorList>
    </citation>
    <scope>NUCLEOTIDE SEQUENCE [LARGE SCALE GENOMIC DNA]</scope>
    <source>
        <strain evidence="4">R3-111a-1</strain>
    </source>
</reference>
<evidence type="ECO:0000313" key="4">
    <source>
        <dbReference type="Proteomes" id="UP000006039"/>
    </source>
</evidence>
<feature type="compositionally biased region" description="Low complexity" evidence="1">
    <location>
        <begin position="174"/>
        <end position="218"/>
    </location>
</feature>
<dbReference type="VEuPathDB" id="FungiDB:GGTG_13832"/>
<feature type="region of interest" description="Disordered" evidence="1">
    <location>
        <begin position="374"/>
        <end position="412"/>
    </location>
</feature>
<evidence type="ECO:0000313" key="2">
    <source>
        <dbReference type="EMBL" id="EJT68598.1"/>
    </source>
</evidence>
<proteinExistence type="predicted"/>
<feature type="compositionally biased region" description="Polar residues" evidence="1">
    <location>
        <begin position="104"/>
        <end position="113"/>
    </location>
</feature>
<organism evidence="2">
    <name type="scientific">Gaeumannomyces tritici (strain R3-111a-1)</name>
    <name type="common">Wheat and barley take-all root rot fungus</name>
    <name type="synonym">Gaeumannomyces graminis var. tritici</name>
    <dbReference type="NCBI Taxonomy" id="644352"/>
    <lineage>
        <taxon>Eukaryota</taxon>
        <taxon>Fungi</taxon>
        <taxon>Dikarya</taxon>
        <taxon>Ascomycota</taxon>
        <taxon>Pezizomycotina</taxon>
        <taxon>Sordariomycetes</taxon>
        <taxon>Sordariomycetidae</taxon>
        <taxon>Magnaporthales</taxon>
        <taxon>Magnaporthaceae</taxon>
        <taxon>Gaeumannomyces</taxon>
    </lineage>
</organism>
<sequence length="412" mass="44029">MTSLASGLFDDAPREVKEYISKGPDEFQRWVRSKLLGSRSRARSRDRARDTKIRELEEENTRLKKQAEEKAQQQAEKQAEEIRRQAEENQNLRAELEKLRQSKQKNTTGTSEQAEQRAENIKKQLAAQHAKEIENLRAELAKKIDELQAEKERLKQGAGKAKGLAELELRQENTAGTDAASGALASAASSTTSNEQADSSTSPASTSNSSLSESQSDTPPTKPPLEVDPGFGRKTSRGFLPINSPLGGACAASSSGPGLQLCSSPAQDAADVNMPDAADAAPPGSNHGAQSTSSSSLSSPPDSPFQNTADPPLNVNVNPVVDSETSNPQRSCSVLKKPEFSVPHKHRLFDPVRQHWVDCYNGEATSADTRTAIAEGPFAADPPPGSAGQHGDKAVVEGVPSNGSDKGRGKHP</sequence>
<reference evidence="3" key="4">
    <citation type="journal article" date="2015" name="G3 (Bethesda)">
        <title>Genome sequences of three phytopathogenic species of the Magnaporthaceae family of fungi.</title>
        <authorList>
            <person name="Okagaki L.H."/>
            <person name="Nunes C.C."/>
            <person name="Sailsbery J."/>
            <person name="Clay B."/>
            <person name="Brown D."/>
            <person name="John T."/>
            <person name="Oh Y."/>
            <person name="Young N."/>
            <person name="Fitzgerald M."/>
            <person name="Haas B.J."/>
            <person name="Zeng Q."/>
            <person name="Young S."/>
            <person name="Adiconis X."/>
            <person name="Fan L."/>
            <person name="Levin J.Z."/>
            <person name="Mitchell T.K."/>
            <person name="Okubara P.A."/>
            <person name="Farman M.L."/>
            <person name="Kohn L.M."/>
            <person name="Birren B."/>
            <person name="Ma L.-J."/>
            <person name="Dean R.A."/>
        </authorList>
    </citation>
    <scope>NUCLEOTIDE SEQUENCE</scope>
    <source>
        <strain evidence="3">R3-111a-1</strain>
    </source>
</reference>
<protein>
    <submittedName>
        <fullName evidence="2 3">Uncharacterized protein</fullName>
    </submittedName>
</protein>
<feature type="compositionally biased region" description="Low complexity" evidence="1">
    <location>
        <begin position="244"/>
        <end position="259"/>
    </location>
</feature>
<feature type="region of interest" description="Disordered" evidence="1">
    <location>
        <begin position="34"/>
        <end position="126"/>
    </location>
</feature>
<evidence type="ECO:0000256" key="1">
    <source>
        <dbReference type="SAM" id="MobiDB-lite"/>
    </source>
</evidence>
<dbReference type="Proteomes" id="UP000006039">
    <property type="component" value="Unassembled WGS sequence"/>
</dbReference>
<keyword evidence="4" id="KW-1185">Reference proteome</keyword>
<reference evidence="2" key="2">
    <citation type="submission" date="2010-07" db="EMBL/GenBank/DDBJ databases">
        <authorList>
            <consortium name="The Broad Institute Genome Sequencing Platform"/>
            <consortium name="Broad Institute Genome Sequencing Center for Infectious Disease"/>
            <person name="Ma L.-J."/>
            <person name="Dead R."/>
            <person name="Young S."/>
            <person name="Zeng Q."/>
            <person name="Koehrsen M."/>
            <person name="Alvarado L."/>
            <person name="Berlin A."/>
            <person name="Chapman S.B."/>
            <person name="Chen Z."/>
            <person name="Freedman E."/>
            <person name="Gellesch M."/>
            <person name="Goldberg J."/>
            <person name="Griggs A."/>
            <person name="Gujja S."/>
            <person name="Heilman E.R."/>
            <person name="Heiman D."/>
            <person name="Hepburn T."/>
            <person name="Howarth C."/>
            <person name="Jen D."/>
            <person name="Larson L."/>
            <person name="Mehta T."/>
            <person name="Neiman D."/>
            <person name="Pearson M."/>
            <person name="Roberts A."/>
            <person name="Saif S."/>
            <person name="Shea T."/>
            <person name="Shenoy N."/>
            <person name="Sisk P."/>
            <person name="Stolte C."/>
            <person name="Sykes S."/>
            <person name="Walk T."/>
            <person name="White J."/>
            <person name="Yandava C."/>
            <person name="Haas B."/>
            <person name="Nusbaum C."/>
            <person name="Birren B."/>
        </authorList>
    </citation>
    <scope>NUCLEOTIDE SEQUENCE</scope>
    <source>
        <strain evidence="2">R3-111a-1</strain>
    </source>
</reference>
<feature type="compositionally biased region" description="Basic and acidic residues" evidence="1">
    <location>
        <begin position="43"/>
        <end position="87"/>
    </location>
</feature>
<feature type="compositionally biased region" description="Polar residues" evidence="1">
    <location>
        <begin position="323"/>
        <end position="332"/>
    </location>
</feature>
<evidence type="ECO:0000313" key="3">
    <source>
        <dbReference type="EnsemblFungi" id="EJT68598"/>
    </source>
</evidence>
<dbReference type="EMBL" id="GL385454">
    <property type="protein sequence ID" value="EJT68598.1"/>
    <property type="molecule type" value="Genomic_DNA"/>
</dbReference>
<dbReference type="GeneID" id="20354290"/>
<feature type="compositionally biased region" description="Low complexity" evidence="1">
    <location>
        <begin position="291"/>
        <end position="300"/>
    </location>
</feature>
<dbReference type="AlphaFoldDB" id="J3PJZ1"/>
<name>J3PJZ1_GAET3</name>
<accession>J3PJZ1</accession>
<dbReference type="RefSeq" id="XP_009230017.1">
    <property type="nucleotide sequence ID" value="XM_009231753.1"/>
</dbReference>
<dbReference type="EnsemblFungi" id="EJT68598">
    <property type="protein sequence ID" value="EJT68598"/>
    <property type="gene ID" value="GGTG_13832"/>
</dbReference>
<reference evidence="3" key="5">
    <citation type="submission" date="2018-04" db="UniProtKB">
        <authorList>
            <consortium name="EnsemblFungi"/>
        </authorList>
    </citation>
    <scope>IDENTIFICATION</scope>
    <source>
        <strain evidence="3">R3-111a-1</strain>
    </source>
</reference>
<feature type="compositionally biased region" description="Low complexity" evidence="1">
    <location>
        <begin position="311"/>
        <end position="321"/>
    </location>
</feature>
<reference evidence="2" key="3">
    <citation type="submission" date="2010-09" db="EMBL/GenBank/DDBJ databases">
        <title>Annotation of Gaeumannomyces graminis var. tritici R3-111a-1.</title>
        <authorList>
            <consortium name="The Broad Institute Genome Sequencing Platform"/>
            <person name="Ma L.-J."/>
            <person name="Dead R."/>
            <person name="Young S.K."/>
            <person name="Zeng Q."/>
            <person name="Gargeya S."/>
            <person name="Fitzgerald M."/>
            <person name="Haas B."/>
            <person name="Abouelleil A."/>
            <person name="Alvarado L."/>
            <person name="Arachchi H.M."/>
            <person name="Berlin A."/>
            <person name="Brown A."/>
            <person name="Chapman S.B."/>
            <person name="Chen Z."/>
            <person name="Dunbar C."/>
            <person name="Freedman E."/>
            <person name="Gearin G."/>
            <person name="Gellesch M."/>
            <person name="Goldberg J."/>
            <person name="Griggs A."/>
            <person name="Gujja S."/>
            <person name="Heiman D."/>
            <person name="Howarth C."/>
            <person name="Larson L."/>
            <person name="Lui A."/>
            <person name="MacDonald P.J.P."/>
            <person name="Mehta T."/>
            <person name="Montmayeur A."/>
            <person name="Murphy C."/>
            <person name="Neiman D."/>
            <person name="Pearson M."/>
            <person name="Priest M."/>
            <person name="Roberts A."/>
            <person name="Saif S."/>
            <person name="Shea T."/>
            <person name="Shenoy N."/>
            <person name="Sisk P."/>
            <person name="Stolte C."/>
            <person name="Sykes S."/>
            <person name="Yandava C."/>
            <person name="Wortman J."/>
            <person name="Nusbaum C."/>
            <person name="Birren B."/>
        </authorList>
    </citation>
    <scope>NUCLEOTIDE SEQUENCE</scope>
    <source>
        <strain evidence="2">R3-111a-1</strain>
    </source>
</reference>
<feature type="region of interest" description="Disordered" evidence="1">
    <location>
        <begin position="169"/>
        <end position="333"/>
    </location>
</feature>